<evidence type="ECO:0000313" key="2">
    <source>
        <dbReference type="EMBL" id="PIR71451.1"/>
    </source>
</evidence>
<evidence type="ECO:0000313" key="3">
    <source>
        <dbReference type="Proteomes" id="UP000228909"/>
    </source>
</evidence>
<dbReference type="AlphaFoldDB" id="A0A2H0TIT8"/>
<dbReference type="InterPro" id="IPR011856">
    <property type="entry name" value="tRNA_endonuc-like_dom_sf"/>
</dbReference>
<dbReference type="InterPro" id="IPR043714">
    <property type="entry name" value="DUF5655"/>
</dbReference>
<protein>
    <recommendedName>
        <fullName evidence="1">DUF5655 domain-containing protein</fullName>
    </recommendedName>
</protein>
<sequence length="235" mass="27515">MPIFKIKDKKFSELKSKTPTERELQELVDENLYDIFGLQFIKREFGGQGLFIDTIAYDPETKAPVLIEYKKDTYQSVVDQGMAYLHWLLTHKGDYQVALSDNLGKKEVEKVTQQVKTYTLEDHLQKASERIKELFGKLQKLISSLDERIQAKPVSWYVGYKIRYANFCSVSIYRDKLRIYVRKGKIDDPKNMFKKVPTKWKLGKTSVWYTDINSDKDLEYVLSIIKQGYQSAPDL</sequence>
<dbReference type="GO" id="GO:0003676">
    <property type="term" value="F:nucleic acid binding"/>
    <property type="evidence" value="ECO:0007669"/>
    <property type="project" value="InterPro"/>
</dbReference>
<evidence type="ECO:0000259" key="1">
    <source>
        <dbReference type="Pfam" id="PF18899"/>
    </source>
</evidence>
<dbReference type="Pfam" id="PF18899">
    <property type="entry name" value="DUF5655"/>
    <property type="match status" value="1"/>
</dbReference>
<proteinExistence type="predicted"/>
<accession>A0A2H0TIT8</accession>
<reference evidence="3" key="1">
    <citation type="submission" date="2017-09" db="EMBL/GenBank/DDBJ databases">
        <title>Depth-based differentiation of microbial function through sediment-hosted aquifers and enrichment of novel symbionts in the deep terrestrial subsurface.</title>
        <authorList>
            <person name="Probst A.J."/>
            <person name="Ladd B."/>
            <person name="Jarett J.K."/>
            <person name="Geller-Mcgrath D.E."/>
            <person name="Sieber C.M.K."/>
            <person name="Emerson J.B."/>
            <person name="Anantharaman K."/>
            <person name="Thomas B.C."/>
            <person name="Malmstrom R."/>
            <person name="Stieglmeier M."/>
            <person name="Klingl A."/>
            <person name="Woyke T."/>
            <person name="Ryan C.M."/>
            <person name="Banfield J.F."/>
        </authorList>
    </citation>
    <scope>NUCLEOTIDE SEQUENCE [LARGE SCALE GENOMIC DNA]</scope>
</reference>
<organism evidence="2 3">
    <name type="scientific">Candidatus Nealsonbacteria bacterium CG10_big_fil_rev_8_21_14_0_10_37_25</name>
    <dbReference type="NCBI Taxonomy" id="1974711"/>
    <lineage>
        <taxon>Bacteria</taxon>
        <taxon>Candidatus Nealsoniibacteriota</taxon>
    </lineage>
</organism>
<gene>
    <name evidence="2" type="ORF">COU43_02585</name>
</gene>
<dbReference type="Gene3D" id="3.40.1350.10">
    <property type="match status" value="1"/>
</dbReference>
<dbReference type="EMBL" id="PFCK01000073">
    <property type="protein sequence ID" value="PIR71451.1"/>
    <property type="molecule type" value="Genomic_DNA"/>
</dbReference>
<feature type="domain" description="DUF5655" evidence="1">
    <location>
        <begin position="121"/>
        <end position="231"/>
    </location>
</feature>
<name>A0A2H0TIT8_9BACT</name>
<comment type="caution">
    <text evidence="2">The sequence shown here is derived from an EMBL/GenBank/DDBJ whole genome shotgun (WGS) entry which is preliminary data.</text>
</comment>
<dbReference type="Proteomes" id="UP000228909">
    <property type="component" value="Unassembled WGS sequence"/>
</dbReference>